<dbReference type="Proteomes" id="UP001629462">
    <property type="component" value="Unassembled WGS sequence"/>
</dbReference>
<feature type="domain" description="DNA-binding protein H-NS-like C-terminal" evidence="6">
    <location>
        <begin position="73"/>
        <end position="113"/>
    </location>
</feature>
<feature type="compositionally biased region" description="Polar residues" evidence="5">
    <location>
        <begin position="121"/>
        <end position="132"/>
    </location>
</feature>
<dbReference type="Gene3D" id="4.10.430.30">
    <property type="match status" value="2"/>
</dbReference>
<dbReference type="PANTHER" id="PTHR38097">
    <property type="match status" value="1"/>
</dbReference>
<dbReference type="PANTHER" id="PTHR38097:SF2">
    <property type="entry name" value="DNA-BINDING PROTEIN STPA"/>
    <property type="match status" value="1"/>
</dbReference>
<comment type="subcellular location">
    <subcellularLocation>
        <location evidence="1">Cytoplasm</location>
        <location evidence="1">Nucleoid</location>
    </subcellularLocation>
</comment>
<keyword evidence="8" id="KW-1185">Reference proteome</keyword>
<organism evidence="7 8">
    <name type="scientific">Caballeronia jiangsuensis</name>
    <dbReference type="NCBI Taxonomy" id="1458357"/>
    <lineage>
        <taxon>Bacteria</taxon>
        <taxon>Pseudomonadati</taxon>
        <taxon>Pseudomonadota</taxon>
        <taxon>Betaproteobacteria</taxon>
        <taxon>Burkholderiales</taxon>
        <taxon>Burkholderiaceae</taxon>
        <taxon>Caballeronia</taxon>
    </lineage>
</organism>
<dbReference type="RefSeq" id="WP_408164328.1">
    <property type="nucleotide sequence ID" value="NZ_JAQQDB010000073.1"/>
</dbReference>
<feature type="region of interest" description="Disordered" evidence="5">
    <location>
        <begin position="113"/>
        <end position="165"/>
    </location>
</feature>
<evidence type="ECO:0000256" key="3">
    <source>
        <dbReference type="ARBA" id="ARBA00022490"/>
    </source>
</evidence>
<evidence type="ECO:0000256" key="1">
    <source>
        <dbReference type="ARBA" id="ARBA00004453"/>
    </source>
</evidence>
<evidence type="ECO:0000313" key="7">
    <source>
        <dbReference type="EMBL" id="MFM0523144.1"/>
    </source>
</evidence>
<dbReference type="SMART" id="SM00528">
    <property type="entry name" value="HNS"/>
    <property type="match status" value="2"/>
</dbReference>
<feature type="region of interest" description="Disordered" evidence="5">
    <location>
        <begin position="53"/>
        <end position="72"/>
    </location>
</feature>
<evidence type="ECO:0000256" key="5">
    <source>
        <dbReference type="SAM" id="MobiDB-lite"/>
    </source>
</evidence>
<dbReference type="SUPFAM" id="SSF81273">
    <property type="entry name" value="H-NS histone-like proteins"/>
    <property type="match status" value="2"/>
</dbReference>
<feature type="domain" description="DNA-binding protein H-NS-like C-terminal" evidence="6">
    <location>
        <begin position="137"/>
        <end position="177"/>
    </location>
</feature>
<keyword evidence="3" id="KW-0963">Cytoplasm</keyword>
<dbReference type="EMBL" id="JAQQDB010000073">
    <property type="protein sequence ID" value="MFM0523144.1"/>
    <property type="molecule type" value="Genomic_DNA"/>
</dbReference>
<protein>
    <submittedName>
        <fullName evidence="7">H-NS family nucleoid-associated regulatory protein</fullName>
    </submittedName>
</protein>
<accession>A0ABW9CX81</accession>
<feature type="compositionally biased region" description="Low complexity" evidence="5">
    <location>
        <begin position="208"/>
        <end position="235"/>
    </location>
</feature>
<keyword evidence="4" id="KW-0238">DNA-binding</keyword>
<dbReference type="InterPro" id="IPR027444">
    <property type="entry name" value="H-NS_C_dom"/>
</dbReference>
<sequence length="235" mass="24733">MTTLEKIQARMKKLQAQAETLLAKQAQAAVDQIRELMLKHGLTTADIEARAKAKRDAKASGRGAVGRGVKTSNVAKGKLPAKYMNLKTGETWSGHARPPAWIKDVKDRTKFLISGAGPASPTKTVGTTSPKTSVRKVQSKGALSAKYRDPKSGATWSGRGPAPKWLASAKDRSKFLIERVPAAKSDASATLKSSTSKAASNVRAVGNSVGTKKTAVSKKSASVKKAPEKAAVASK</sequence>
<evidence type="ECO:0000313" key="8">
    <source>
        <dbReference type="Proteomes" id="UP001629462"/>
    </source>
</evidence>
<comment type="caution">
    <text evidence="7">The sequence shown here is derived from an EMBL/GenBank/DDBJ whole genome shotgun (WGS) entry which is preliminary data.</text>
</comment>
<comment type="similarity">
    <text evidence="2">Belongs to the histone-like protein H-NS family.</text>
</comment>
<gene>
    <name evidence="7" type="ORF">PQR08_37615</name>
</gene>
<feature type="compositionally biased region" description="Low complexity" evidence="5">
    <location>
        <begin position="182"/>
        <end position="200"/>
    </location>
</feature>
<proteinExistence type="inferred from homology"/>
<evidence type="ECO:0000259" key="6">
    <source>
        <dbReference type="SMART" id="SM00528"/>
    </source>
</evidence>
<dbReference type="Pfam" id="PF00816">
    <property type="entry name" value="Histone_HNS"/>
    <property type="match status" value="2"/>
</dbReference>
<name>A0ABW9CX81_9BURK</name>
<feature type="region of interest" description="Disordered" evidence="5">
    <location>
        <begin position="182"/>
        <end position="235"/>
    </location>
</feature>
<reference evidence="7 8" key="1">
    <citation type="journal article" date="2024" name="Chem. Sci.">
        <title>Discovery of megapolipeptins by genome mining of a Burkholderiales bacteria collection.</title>
        <authorList>
            <person name="Paulo B.S."/>
            <person name="Recchia M.J.J."/>
            <person name="Lee S."/>
            <person name="Fergusson C.H."/>
            <person name="Romanowski S.B."/>
            <person name="Hernandez A."/>
            <person name="Krull N."/>
            <person name="Liu D.Y."/>
            <person name="Cavanagh H."/>
            <person name="Bos A."/>
            <person name="Gray C.A."/>
            <person name="Murphy B.T."/>
            <person name="Linington R.G."/>
            <person name="Eustaquio A.S."/>
        </authorList>
    </citation>
    <scope>NUCLEOTIDE SEQUENCE [LARGE SCALE GENOMIC DNA]</scope>
    <source>
        <strain evidence="7 8">RL17-374-BIF-D</strain>
    </source>
</reference>
<evidence type="ECO:0000256" key="4">
    <source>
        <dbReference type="ARBA" id="ARBA00023125"/>
    </source>
</evidence>
<evidence type="ECO:0000256" key="2">
    <source>
        <dbReference type="ARBA" id="ARBA00010610"/>
    </source>
</evidence>